<evidence type="ECO:0000256" key="4">
    <source>
        <dbReference type="ARBA" id="ARBA00016244"/>
    </source>
</evidence>
<feature type="domain" description="Flagellar basal-body/hook protein C-terminal" evidence="7">
    <location>
        <begin position="482"/>
        <end position="521"/>
    </location>
</feature>
<evidence type="ECO:0000313" key="9">
    <source>
        <dbReference type="EMBL" id="MBD2863634.1"/>
    </source>
</evidence>
<dbReference type="Proteomes" id="UP000639396">
    <property type="component" value="Unassembled WGS sequence"/>
</dbReference>
<dbReference type="GO" id="GO:0005198">
    <property type="term" value="F:structural molecule activity"/>
    <property type="evidence" value="ECO:0007669"/>
    <property type="project" value="InterPro"/>
</dbReference>
<comment type="subcellular location">
    <subcellularLocation>
        <location evidence="1">Bacterial flagellum</location>
    </subcellularLocation>
    <subcellularLocation>
        <location evidence="2">Secreted</location>
    </subcellularLocation>
</comment>
<evidence type="ECO:0000259" key="8">
    <source>
        <dbReference type="Pfam" id="PF22638"/>
    </source>
</evidence>
<comment type="caution">
    <text evidence="9">The sequence shown here is derived from an EMBL/GenBank/DDBJ whole genome shotgun (WGS) entry which is preliminary data.</text>
</comment>
<proteinExistence type="inferred from homology"/>
<protein>
    <recommendedName>
        <fullName evidence="4">Flagellar hook-associated protein 1</fullName>
    </recommendedName>
</protein>
<evidence type="ECO:0000256" key="5">
    <source>
        <dbReference type="ARBA" id="ARBA00022525"/>
    </source>
</evidence>
<dbReference type="Pfam" id="PF22638">
    <property type="entry name" value="FlgK_D1"/>
    <property type="match status" value="1"/>
</dbReference>
<dbReference type="EMBL" id="JACXJA010000021">
    <property type="protein sequence ID" value="MBD2863634.1"/>
    <property type="molecule type" value="Genomic_DNA"/>
</dbReference>
<dbReference type="Pfam" id="PF06429">
    <property type="entry name" value="Flg_bbr_C"/>
    <property type="match status" value="1"/>
</dbReference>
<gene>
    <name evidence="9" type="primary">flgK</name>
    <name evidence="9" type="ORF">IDH45_16700</name>
</gene>
<dbReference type="InterPro" id="IPR053927">
    <property type="entry name" value="FlgK_helical"/>
</dbReference>
<evidence type="ECO:0000256" key="2">
    <source>
        <dbReference type="ARBA" id="ARBA00004613"/>
    </source>
</evidence>
<dbReference type="InterPro" id="IPR010930">
    <property type="entry name" value="Flg_bb/hook_C_dom"/>
</dbReference>
<keyword evidence="6" id="KW-0975">Bacterial flagellum</keyword>
<dbReference type="RefSeq" id="WP_190929264.1">
    <property type="nucleotide sequence ID" value="NZ_JACXJA010000021.1"/>
</dbReference>
<keyword evidence="9" id="KW-0969">Cilium</keyword>
<sequence>MRSTFGGIEISKRSLFSHQAALTTTGHNVANANTRGYSRQVVNLVAAKPMEAIGMMRTTIPGQSGQGVEFTSITRIRERFLDGQYYNENKSLGEWTVRNDTLEKIEAIINEPTDTGIRQVIENFWNSWQELSKNPENLTARSVVKESAIALGDAFNHTSKQLSDLSSDLTDNINVKVTQTNTMVQQIAQLNEEIYRVEGLGNDANDLRDQRDVLLDDLSKIINVNVTETDSGYNVRMGNIELVNGREAVTQFTAETMEQAYTSRDLASGEVYGMILSRDGYVASYSNELNAMIKTLVEGETEVTLPAGAVIPAGTVLNGTTYTGSIANRTLAEPTKVTVRGFNGLHSLGYALSNGEAKQGGVFFQTNDGSNNITAGNISVNPDIVNNVENISSSMRTYLDPADNKVKVVKGNNDLALLAAGLRSNRFDFMANSTETVALNGGTLDEFFRAVVGQLGVQTQEAHRQATNQKILVEQVESRRQSVSGVSMDEEMTNMIKFQHAYNAAARALTVQDEILDKVINGMGVVGR</sequence>
<dbReference type="InterPro" id="IPR002371">
    <property type="entry name" value="FlgK"/>
</dbReference>
<dbReference type="NCBIfam" id="TIGR02492">
    <property type="entry name" value="flgK_ends"/>
    <property type="match status" value="1"/>
</dbReference>
<dbReference type="GO" id="GO:0009424">
    <property type="term" value="C:bacterial-type flagellum hook"/>
    <property type="evidence" value="ECO:0007669"/>
    <property type="project" value="InterPro"/>
</dbReference>
<evidence type="ECO:0000256" key="3">
    <source>
        <dbReference type="ARBA" id="ARBA00009677"/>
    </source>
</evidence>
<feature type="domain" description="Flagellar hook-associated protein FlgK helical" evidence="8">
    <location>
        <begin position="102"/>
        <end position="297"/>
    </location>
</feature>
<dbReference type="GO" id="GO:0044780">
    <property type="term" value="P:bacterial-type flagellum assembly"/>
    <property type="evidence" value="ECO:0007669"/>
    <property type="project" value="InterPro"/>
</dbReference>
<reference evidence="9" key="1">
    <citation type="submission" date="2020-09" db="EMBL/GenBank/DDBJ databases">
        <title>A novel bacterium of genus Paenibacillus, isolated from South China Sea.</title>
        <authorList>
            <person name="Huang H."/>
            <person name="Mo K."/>
            <person name="Hu Y."/>
        </authorList>
    </citation>
    <scope>NUCLEOTIDE SEQUENCE</scope>
    <source>
        <strain evidence="9">IB182363</strain>
    </source>
</reference>
<dbReference type="PANTHER" id="PTHR30033:SF1">
    <property type="entry name" value="FLAGELLAR HOOK-ASSOCIATED PROTEIN 1"/>
    <property type="match status" value="1"/>
</dbReference>
<evidence type="ECO:0000259" key="7">
    <source>
        <dbReference type="Pfam" id="PF06429"/>
    </source>
</evidence>
<keyword evidence="5" id="KW-0964">Secreted</keyword>
<evidence type="ECO:0000256" key="6">
    <source>
        <dbReference type="ARBA" id="ARBA00023143"/>
    </source>
</evidence>
<dbReference type="SUPFAM" id="SSF64518">
    <property type="entry name" value="Phase 1 flagellin"/>
    <property type="match status" value="1"/>
</dbReference>
<keyword evidence="10" id="KW-1185">Reference proteome</keyword>
<dbReference type="AlphaFoldDB" id="A0A927CA52"/>
<name>A0A927CA52_9BACL</name>
<comment type="similarity">
    <text evidence="3">Belongs to the flagella basal body rod proteins family.</text>
</comment>
<dbReference type="GO" id="GO:0005576">
    <property type="term" value="C:extracellular region"/>
    <property type="evidence" value="ECO:0007669"/>
    <property type="project" value="UniProtKB-SubCell"/>
</dbReference>
<accession>A0A927CA52</accession>
<evidence type="ECO:0000313" key="10">
    <source>
        <dbReference type="Proteomes" id="UP000639396"/>
    </source>
</evidence>
<keyword evidence="9" id="KW-0966">Cell projection</keyword>
<dbReference type="PANTHER" id="PTHR30033">
    <property type="entry name" value="FLAGELLAR HOOK-ASSOCIATED PROTEIN 1"/>
    <property type="match status" value="1"/>
</dbReference>
<organism evidence="9 10">
    <name type="scientific">Paenibacillus oceani</name>
    <dbReference type="NCBI Taxonomy" id="2772510"/>
    <lineage>
        <taxon>Bacteria</taxon>
        <taxon>Bacillati</taxon>
        <taxon>Bacillota</taxon>
        <taxon>Bacilli</taxon>
        <taxon>Bacillales</taxon>
        <taxon>Paenibacillaceae</taxon>
        <taxon>Paenibacillus</taxon>
    </lineage>
</organism>
<keyword evidence="9" id="KW-0282">Flagellum</keyword>
<evidence type="ECO:0000256" key="1">
    <source>
        <dbReference type="ARBA" id="ARBA00004365"/>
    </source>
</evidence>